<protein>
    <submittedName>
        <fullName evidence="1">Uncharacterized protein</fullName>
    </submittedName>
</protein>
<organism evidence="1 2">
    <name type="scientific">Hygrophoropsis aurantiaca</name>
    <dbReference type="NCBI Taxonomy" id="72124"/>
    <lineage>
        <taxon>Eukaryota</taxon>
        <taxon>Fungi</taxon>
        <taxon>Dikarya</taxon>
        <taxon>Basidiomycota</taxon>
        <taxon>Agaricomycotina</taxon>
        <taxon>Agaricomycetes</taxon>
        <taxon>Agaricomycetidae</taxon>
        <taxon>Boletales</taxon>
        <taxon>Coniophorineae</taxon>
        <taxon>Hygrophoropsidaceae</taxon>
        <taxon>Hygrophoropsis</taxon>
    </lineage>
</organism>
<proteinExistence type="predicted"/>
<dbReference type="Proteomes" id="UP000790377">
    <property type="component" value="Unassembled WGS sequence"/>
</dbReference>
<dbReference type="EMBL" id="MU267603">
    <property type="protein sequence ID" value="KAH7915241.1"/>
    <property type="molecule type" value="Genomic_DNA"/>
</dbReference>
<sequence length="175" mass="18872">MVALKSTSFLALAYAISFAAAKCAFAPAKSGGPSLAIHDKINCEGDHRIFTGKKIVNTDNSCKCVPFPKLSGRPVESYVFTPGSHKDATIKFLLVEDCKHKDHEHTYIENNLIEPSVTRGVNLRSAWVCPGNEKKKHSDKVVDDVKAIVADGSIAGSIIVGEKIAKVIKPWLGAL</sequence>
<comment type="caution">
    <text evidence="1">The sequence shown here is derived from an EMBL/GenBank/DDBJ whole genome shotgun (WGS) entry which is preliminary data.</text>
</comment>
<reference evidence="1" key="1">
    <citation type="journal article" date="2021" name="New Phytol.">
        <title>Evolutionary innovations through gain and loss of genes in the ectomycorrhizal Boletales.</title>
        <authorList>
            <person name="Wu G."/>
            <person name="Miyauchi S."/>
            <person name="Morin E."/>
            <person name="Kuo A."/>
            <person name="Drula E."/>
            <person name="Varga T."/>
            <person name="Kohler A."/>
            <person name="Feng B."/>
            <person name="Cao Y."/>
            <person name="Lipzen A."/>
            <person name="Daum C."/>
            <person name="Hundley H."/>
            <person name="Pangilinan J."/>
            <person name="Johnson J."/>
            <person name="Barry K."/>
            <person name="LaButti K."/>
            <person name="Ng V."/>
            <person name="Ahrendt S."/>
            <person name="Min B."/>
            <person name="Choi I.G."/>
            <person name="Park H."/>
            <person name="Plett J.M."/>
            <person name="Magnuson J."/>
            <person name="Spatafora J.W."/>
            <person name="Nagy L.G."/>
            <person name="Henrissat B."/>
            <person name="Grigoriev I.V."/>
            <person name="Yang Z.L."/>
            <person name="Xu J."/>
            <person name="Martin F.M."/>
        </authorList>
    </citation>
    <scope>NUCLEOTIDE SEQUENCE</scope>
    <source>
        <strain evidence="1">ATCC 28755</strain>
    </source>
</reference>
<accession>A0ACB8AQL8</accession>
<evidence type="ECO:0000313" key="1">
    <source>
        <dbReference type="EMBL" id="KAH7915241.1"/>
    </source>
</evidence>
<evidence type="ECO:0000313" key="2">
    <source>
        <dbReference type="Proteomes" id="UP000790377"/>
    </source>
</evidence>
<name>A0ACB8AQL8_9AGAM</name>
<keyword evidence="2" id="KW-1185">Reference proteome</keyword>
<gene>
    <name evidence="1" type="ORF">BJ138DRAFT_1195473</name>
</gene>